<organism evidence="3 4">
    <name type="scientific">Volvox reticuliferus</name>
    <dbReference type="NCBI Taxonomy" id="1737510"/>
    <lineage>
        <taxon>Eukaryota</taxon>
        <taxon>Viridiplantae</taxon>
        <taxon>Chlorophyta</taxon>
        <taxon>core chlorophytes</taxon>
        <taxon>Chlorophyceae</taxon>
        <taxon>CS clade</taxon>
        <taxon>Chlamydomonadales</taxon>
        <taxon>Volvocaceae</taxon>
        <taxon>Volvox</taxon>
    </lineage>
</organism>
<gene>
    <name evidence="2" type="ORF">Vretifemale_9825</name>
    <name evidence="3" type="ORF">Vretimale_9123</name>
</gene>
<proteinExistence type="predicted"/>
<dbReference type="AlphaFoldDB" id="A0A8J4GCN1"/>
<protein>
    <submittedName>
        <fullName evidence="3">Uncharacterized protein</fullName>
    </submittedName>
</protein>
<dbReference type="Proteomes" id="UP000722791">
    <property type="component" value="Unassembled WGS sequence"/>
</dbReference>
<evidence type="ECO:0000313" key="2">
    <source>
        <dbReference type="EMBL" id="GIL80776.1"/>
    </source>
</evidence>
<comment type="caution">
    <text evidence="3">The sequence shown here is derived from an EMBL/GenBank/DDBJ whole genome shotgun (WGS) entry which is preliminary data.</text>
</comment>
<dbReference type="Proteomes" id="UP000747110">
    <property type="component" value="Unassembled WGS sequence"/>
</dbReference>
<dbReference type="EMBL" id="BNCP01000019">
    <property type="protein sequence ID" value="GIL80776.1"/>
    <property type="molecule type" value="Genomic_DNA"/>
</dbReference>
<evidence type="ECO:0000313" key="3">
    <source>
        <dbReference type="EMBL" id="GIM04572.1"/>
    </source>
</evidence>
<name>A0A8J4GCN1_9CHLO</name>
<dbReference type="EMBL" id="BNCQ01000016">
    <property type="protein sequence ID" value="GIM04572.1"/>
    <property type="molecule type" value="Genomic_DNA"/>
</dbReference>
<reference evidence="3" key="1">
    <citation type="journal article" date="2021" name="Proc. Natl. Acad. Sci. U.S.A.">
        <title>Three genomes in the algal genus Volvox reveal the fate of a haploid sex-determining region after a transition to homothallism.</title>
        <authorList>
            <person name="Yamamoto K."/>
            <person name="Hamaji T."/>
            <person name="Kawai-Toyooka H."/>
            <person name="Matsuzaki R."/>
            <person name="Takahashi F."/>
            <person name="Nishimura Y."/>
            <person name="Kawachi M."/>
            <person name="Noguchi H."/>
            <person name="Minakuchi Y."/>
            <person name="Umen J.G."/>
            <person name="Toyoda A."/>
            <person name="Nozaki H."/>
        </authorList>
    </citation>
    <scope>NUCLEOTIDE SEQUENCE</scope>
    <source>
        <strain evidence="3">NIES-3785</strain>
        <strain evidence="2">NIES-3786</strain>
    </source>
</reference>
<keyword evidence="5" id="KW-1185">Reference proteome</keyword>
<evidence type="ECO:0000313" key="5">
    <source>
        <dbReference type="Proteomes" id="UP000747110"/>
    </source>
</evidence>
<evidence type="ECO:0000256" key="1">
    <source>
        <dbReference type="SAM" id="MobiDB-lite"/>
    </source>
</evidence>
<evidence type="ECO:0000313" key="4">
    <source>
        <dbReference type="Proteomes" id="UP000722791"/>
    </source>
</evidence>
<feature type="region of interest" description="Disordered" evidence="1">
    <location>
        <begin position="163"/>
        <end position="190"/>
    </location>
</feature>
<accession>A0A8J4GCN1</accession>
<sequence>MESGAAGHTASSALVGSISASAIDVTTVVTGAIVAVSAVTSSEVVFLADRGTTFCDKAAWPVVVVGADGVVLTVAGPAAAAAAGDVPQASVAAAIAVSCPAAEDLFPKLTAEGATGLLGTAVAGVALAAVVVVVAVSEVTAVVGDAVIEAVAKAGPWNPRRIRGSGTDAALRSGQHPEDDCAAVRAPVGR</sequence>